<protein>
    <recommendedName>
        <fullName evidence="4 11">Protoporphyrinogen oxidase</fullName>
        <ecNumber evidence="4 11">1.3.3.4</ecNumber>
    </recommendedName>
</protein>
<dbReference type="EC" id="1.3.3.4" evidence="4 11"/>
<dbReference type="InterPro" id="IPR002937">
    <property type="entry name" value="Amino_oxidase"/>
</dbReference>
<dbReference type="NCBIfam" id="TIGR00562">
    <property type="entry name" value="proto_IX_ox"/>
    <property type="match status" value="1"/>
</dbReference>
<accession>A0A8S3YJI8</accession>
<gene>
    <name evidence="13" type="ORF">CUNI_LOCUS2717</name>
</gene>
<dbReference type="PANTHER" id="PTHR42923:SF3">
    <property type="entry name" value="PROTOPORPHYRINOGEN OXIDASE"/>
    <property type="match status" value="1"/>
</dbReference>
<dbReference type="InterPro" id="IPR036188">
    <property type="entry name" value="FAD/NAD-bd_sf"/>
</dbReference>
<dbReference type="Proteomes" id="UP000678393">
    <property type="component" value="Unassembled WGS sequence"/>
</dbReference>
<evidence type="ECO:0000256" key="9">
    <source>
        <dbReference type="ARBA" id="ARBA00023244"/>
    </source>
</evidence>
<feature type="domain" description="Amine oxidase" evidence="12">
    <location>
        <begin position="11"/>
        <end position="430"/>
    </location>
</feature>
<dbReference type="Pfam" id="PF01593">
    <property type="entry name" value="Amino_oxidase"/>
    <property type="match status" value="1"/>
</dbReference>
<evidence type="ECO:0000256" key="5">
    <source>
        <dbReference type="ARBA" id="ARBA00022630"/>
    </source>
</evidence>
<evidence type="ECO:0000259" key="12">
    <source>
        <dbReference type="Pfam" id="PF01593"/>
    </source>
</evidence>
<evidence type="ECO:0000256" key="11">
    <source>
        <dbReference type="RuleBase" id="RU367069"/>
    </source>
</evidence>
<dbReference type="InterPro" id="IPR050464">
    <property type="entry name" value="Zeta_carotene_desat/Oxidored"/>
</dbReference>
<comment type="subcellular location">
    <subcellularLocation>
        <location evidence="11">Mitochondrion inner membrane</location>
    </subcellularLocation>
</comment>
<evidence type="ECO:0000256" key="6">
    <source>
        <dbReference type="ARBA" id="ARBA00022827"/>
    </source>
</evidence>
<evidence type="ECO:0000256" key="7">
    <source>
        <dbReference type="ARBA" id="ARBA00023002"/>
    </source>
</evidence>
<keyword evidence="7 11" id="KW-0560">Oxidoreductase</keyword>
<dbReference type="GO" id="GO:0006782">
    <property type="term" value="P:protoporphyrinogen IX biosynthetic process"/>
    <property type="evidence" value="ECO:0007669"/>
    <property type="project" value="UniProtKB-UniRule"/>
</dbReference>
<evidence type="ECO:0000256" key="3">
    <source>
        <dbReference type="ARBA" id="ARBA00010551"/>
    </source>
</evidence>
<sequence length="477" mass="51873">MSTAVVIGGGVSGLASAYYIQRYLPQFSKVIVLESSKRVGGWVNTTINPDGCIFEHGPRSLRPVGPQGRNTLQLAEELGLTRDVLPILRSDPAAKNRYLYVKGKLWALPNSVTSLFKKVPPFSEPLIKVLAAEPFHRRSKEPDETVHSFVSRRLGREVADIAIDAMCRGIFAGDCRSLSVRACFPPLHEMEQKHGSLVAGLLFGSKSPKVEASGLVREAVDCKWASWSLRYGLQQLTDAIADAVTNTRGGEVRTHSKCLAIQPKDNGKVVVRTEGDSIEADLVISSIYSRDLAPLLPASLSDLRKELSSLESVNVIVVNLEYKDDVLPVKGFGHLLPSSENGPLLGVVYDSCTFPQHGRKGSPNSTRLSVMLGGSWYNKLLNSDGSLPSGSDLLQMATQAAAAHLGIKARPIRSHVTLQEECIPQYKVGHVKWVADVENKIQQSKLPLKLVGASYRGPAINDCINNARKVIVAMKPT</sequence>
<dbReference type="Gene3D" id="3.50.50.60">
    <property type="entry name" value="FAD/NAD(P)-binding domain"/>
    <property type="match status" value="1"/>
</dbReference>
<dbReference type="GO" id="GO:0005743">
    <property type="term" value="C:mitochondrial inner membrane"/>
    <property type="evidence" value="ECO:0007669"/>
    <property type="project" value="UniProtKB-SubCell"/>
</dbReference>
<proteinExistence type="inferred from homology"/>
<evidence type="ECO:0000256" key="2">
    <source>
        <dbReference type="ARBA" id="ARBA00005073"/>
    </source>
</evidence>
<organism evidence="13 14">
    <name type="scientific">Candidula unifasciata</name>
    <dbReference type="NCBI Taxonomy" id="100452"/>
    <lineage>
        <taxon>Eukaryota</taxon>
        <taxon>Metazoa</taxon>
        <taxon>Spiralia</taxon>
        <taxon>Lophotrochozoa</taxon>
        <taxon>Mollusca</taxon>
        <taxon>Gastropoda</taxon>
        <taxon>Heterobranchia</taxon>
        <taxon>Euthyneura</taxon>
        <taxon>Panpulmonata</taxon>
        <taxon>Eupulmonata</taxon>
        <taxon>Stylommatophora</taxon>
        <taxon>Helicina</taxon>
        <taxon>Helicoidea</taxon>
        <taxon>Geomitridae</taxon>
        <taxon>Candidula</taxon>
    </lineage>
</organism>
<keyword evidence="14" id="KW-1185">Reference proteome</keyword>
<evidence type="ECO:0000313" key="13">
    <source>
        <dbReference type="EMBL" id="CAG5117159.1"/>
    </source>
</evidence>
<evidence type="ECO:0000256" key="4">
    <source>
        <dbReference type="ARBA" id="ARBA00012867"/>
    </source>
</evidence>
<keyword evidence="9 11" id="KW-0627">Porphyrin biosynthesis</keyword>
<evidence type="ECO:0000256" key="8">
    <source>
        <dbReference type="ARBA" id="ARBA00023133"/>
    </source>
</evidence>
<keyword evidence="6 11" id="KW-0274">FAD</keyword>
<comment type="similarity">
    <text evidence="3 11">Belongs to the protoporphyrinogen/coproporphyrinogen oxidase family. Protoporphyrinogen oxidase subfamily.</text>
</comment>
<evidence type="ECO:0000313" key="14">
    <source>
        <dbReference type="Proteomes" id="UP000678393"/>
    </source>
</evidence>
<dbReference type="PANTHER" id="PTHR42923">
    <property type="entry name" value="PROTOPORPHYRINOGEN OXIDASE"/>
    <property type="match status" value="1"/>
</dbReference>
<comment type="pathway">
    <text evidence="2 11">Porphyrin-containing compound metabolism; protoporphyrin-IX biosynthesis; protoporphyrin-IX from protoporphyrinogen-IX: step 1/1.</text>
</comment>
<dbReference type="OrthoDB" id="419752at2759"/>
<name>A0A8S3YJI8_9EUPU</name>
<dbReference type="InterPro" id="IPR004572">
    <property type="entry name" value="Protoporphyrinogen_oxidase"/>
</dbReference>
<comment type="cofactor">
    <cofactor evidence="11">
        <name>FAD</name>
        <dbReference type="ChEBI" id="CHEBI:57692"/>
    </cofactor>
    <text evidence="11">Binds 1 FAD per subunit.</text>
</comment>
<reference evidence="13" key="1">
    <citation type="submission" date="2021-04" db="EMBL/GenBank/DDBJ databases">
        <authorList>
            <consortium name="Molecular Ecology Group"/>
        </authorList>
    </citation>
    <scope>NUCLEOTIDE SEQUENCE</scope>
</reference>
<dbReference type="EMBL" id="CAJHNH020000358">
    <property type="protein sequence ID" value="CAG5117159.1"/>
    <property type="molecule type" value="Genomic_DNA"/>
</dbReference>
<dbReference type="GO" id="GO:0004729">
    <property type="term" value="F:oxygen-dependent protoporphyrinogen oxidase activity"/>
    <property type="evidence" value="ECO:0007669"/>
    <property type="project" value="UniProtKB-UniRule"/>
</dbReference>
<evidence type="ECO:0000256" key="1">
    <source>
        <dbReference type="ARBA" id="ARBA00002600"/>
    </source>
</evidence>
<comment type="function">
    <text evidence="1 11">Catalyzes the 6-electron oxidation of protoporphyrinogen-IX to form protoporphyrin-IX.</text>
</comment>
<keyword evidence="5 11" id="KW-0285">Flavoprotein</keyword>
<evidence type="ECO:0000256" key="10">
    <source>
        <dbReference type="ARBA" id="ARBA00047554"/>
    </source>
</evidence>
<dbReference type="SUPFAM" id="SSF51905">
    <property type="entry name" value="FAD/NAD(P)-binding domain"/>
    <property type="match status" value="1"/>
</dbReference>
<comment type="caution">
    <text evidence="13">The sequence shown here is derived from an EMBL/GenBank/DDBJ whole genome shotgun (WGS) entry which is preliminary data.</text>
</comment>
<dbReference type="SUPFAM" id="SSF54373">
    <property type="entry name" value="FAD-linked reductases, C-terminal domain"/>
    <property type="match status" value="1"/>
</dbReference>
<dbReference type="AlphaFoldDB" id="A0A8S3YJI8"/>
<comment type="catalytic activity">
    <reaction evidence="10 11">
        <text>protoporphyrinogen IX + 3 O2 = protoporphyrin IX + 3 H2O2</text>
        <dbReference type="Rhea" id="RHEA:25576"/>
        <dbReference type="ChEBI" id="CHEBI:15379"/>
        <dbReference type="ChEBI" id="CHEBI:16240"/>
        <dbReference type="ChEBI" id="CHEBI:57306"/>
        <dbReference type="ChEBI" id="CHEBI:57307"/>
        <dbReference type="EC" id="1.3.3.4"/>
    </reaction>
</comment>
<keyword evidence="8 11" id="KW-0350">Heme biosynthesis</keyword>